<sequence length="99" mass="11560">MQLTQGVNWMQFMRRAQSAKLNVRCGSSASYMDPANSLTEAPTDYHVNRSLFNWQQGTFFDEFEDVVVNIKAWIAFKDQQWFTNGIEKLPHKWKAVIDV</sequence>
<organism evidence="1 2">
    <name type="scientific">Ditylenchus dipsaci</name>
    <dbReference type="NCBI Taxonomy" id="166011"/>
    <lineage>
        <taxon>Eukaryota</taxon>
        <taxon>Metazoa</taxon>
        <taxon>Ecdysozoa</taxon>
        <taxon>Nematoda</taxon>
        <taxon>Chromadorea</taxon>
        <taxon>Rhabditida</taxon>
        <taxon>Tylenchina</taxon>
        <taxon>Tylenchomorpha</taxon>
        <taxon>Sphaerularioidea</taxon>
        <taxon>Anguinidae</taxon>
        <taxon>Anguininae</taxon>
        <taxon>Ditylenchus</taxon>
    </lineage>
</organism>
<name>A0A915ENM7_9BILA</name>
<dbReference type="Gene3D" id="3.30.420.10">
    <property type="entry name" value="Ribonuclease H-like superfamily/Ribonuclease H"/>
    <property type="match status" value="1"/>
</dbReference>
<accession>A0A915ENM7</accession>
<dbReference type="AlphaFoldDB" id="A0A915ENM7"/>
<proteinExistence type="predicted"/>
<dbReference type="GO" id="GO:0003676">
    <property type="term" value="F:nucleic acid binding"/>
    <property type="evidence" value="ECO:0007669"/>
    <property type="project" value="InterPro"/>
</dbReference>
<reference evidence="2" key="1">
    <citation type="submission" date="2022-11" db="UniProtKB">
        <authorList>
            <consortium name="WormBaseParasite"/>
        </authorList>
    </citation>
    <scope>IDENTIFICATION</scope>
</reference>
<keyword evidence="1" id="KW-1185">Reference proteome</keyword>
<evidence type="ECO:0000313" key="1">
    <source>
        <dbReference type="Proteomes" id="UP000887574"/>
    </source>
</evidence>
<dbReference type="WBParaSite" id="jg7269">
    <property type="protein sequence ID" value="jg7269"/>
    <property type="gene ID" value="jg7269"/>
</dbReference>
<dbReference type="InterPro" id="IPR036397">
    <property type="entry name" value="RNaseH_sf"/>
</dbReference>
<evidence type="ECO:0000313" key="2">
    <source>
        <dbReference type="WBParaSite" id="jg7269"/>
    </source>
</evidence>
<dbReference type="Proteomes" id="UP000887574">
    <property type="component" value="Unplaced"/>
</dbReference>
<protein>
    <submittedName>
        <fullName evidence="2">Uncharacterized protein</fullName>
    </submittedName>
</protein>